<dbReference type="InterPro" id="IPR001584">
    <property type="entry name" value="Integrase_cat-core"/>
</dbReference>
<dbReference type="InterPro" id="IPR043502">
    <property type="entry name" value="DNA/RNA_pol_sf"/>
</dbReference>
<dbReference type="GO" id="GO:0015074">
    <property type="term" value="P:DNA integration"/>
    <property type="evidence" value="ECO:0007669"/>
    <property type="project" value="InterPro"/>
</dbReference>
<keyword evidence="1" id="KW-0645">Protease</keyword>
<keyword evidence="1" id="KW-0064">Aspartyl protease</keyword>
<dbReference type="CDD" id="cd09272">
    <property type="entry name" value="RNase_HI_RT_Ty1"/>
    <property type="match status" value="1"/>
</dbReference>
<keyword evidence="4" id="KW-1185">Reference proteome</keyword>
<dbReference type="SUPFAM" id="SSF56672">
    <property type="entry name" value="DNA/RNA polymerases"/>
    <property type="match status" value="1"/>
</dbReference>
<name>A0A151QVN7_CAJCA</name>
<evidence type="ECO:0000313" key="4">
    <source>
        <dbReference type="Proteomes" id="UP000075243"/>
    </source>
</evidence>
<protein>
    <submittedName>
        <fullName evidence="3">Copia protein</fullName>
    </submittedName>
</protein>
<dbReference type="PANTHER" id="PTHR11439:SF442">
    <property type="entry name" value="CYSTEINE-RICH RLK (RECEPTOR-LIKE PROTEIN KINASE) 8"/>
    <property type="match status" value="1"/>
</dbReference>
<dbReference type="InterPro" id="IPR036397">
    <property type="entry name" value="RNaseH_sf"/>
</dbReference>
<dbReference type="Pfam" id="PF22936">
    <property type="entry name" value="Pol_BBD"/>
    <property type="match status" value="1"/>
</dbReference>
<keyword evidence="1" id="KW-0378">Hydrolase</keyword>
<dbReference type="InterPro" id="IPR054722">
    <property type="entry name" value="PolX-like_BBD"/>
</dbReference>
<dbReference type="GO" id="GO:0003676">
    <property type="term" value="F:nucleic acid binding"/>
    <property type="evidence" value="ECO:0007669"/>
    <property type="project" value="InterPro"/>
</dbReference>
<dbReference type="InterPro" id="IPR012337">
    <property type="entry name" value="RNaseH-like_sf"/>
</dbReference>
<dbReference type="InterPro" id="IPR025724">
    <property type="entry name" value="GAG-pre-integrase_dom"/>
</dbReference>
<evidence type="ECO:0000313" key="3">
    <source>
        <dbReference type="EMBL" id="KYP34309.1"/>
    </source>
</evidence>
<dbReference type="AlphaFoldDB" id="A0A151QVN7"/>
<organism evidence="3 4">
    <name type="scientific">Cajanus cajan</name>
    <name type="common">Pigeon pea</name>
    <name type="synonym">Cajanus indicus</name>
    <dbReference type="NCBI Taxonomy" id="3821"/>
    <lineage>
        <taxon>Eukaryota</taxon>
        <taxon>Viridiplantae</taxon>
        <taxon>Streptophyta</taxon>
        <taxon>Embryophyta</taxon>
        <taxon>Tracheophyta</taxon>
        <taxon>Spermatophyta</taxon>
        <taxon>Magnoliopsida</taxon>
        <taxon>eudicotyledons</taxon>
        <taxon>Gunneridae</taxon>
        <taxon>Pentapetalae</taxon>
        <taxon>rosids</taxon>
        <taxon>fabids</taxon>
        <taxon>Fabales</taxon>
        <taxon>Fabaceae</taxon>
        <taxon>Papilionoideae</taxon>
        <taxon>50 kb inversion clade</taxon>
        <taxon>NPAAA clade</taxon>
        <taxon>indigoferoid/millettioid clade</taxon>
        <taxon>Phaseoleae</taxon>
        <taxon>Cajanus</taxon>
    </lineage>
</organism>
<accession>A0A151QVN7</accession>
<dbReference type="PROSITE" id="PS50994">
    <property type="entry name" value="INTEGRASE"/>
    <property type="match status" value="1"/>
</dbReference>
<dbReference type="SUPFAM" id="SSF53098">
    <property type="entry name" value="Ribonuclease H-like"/>
    <property type="match status" value="1"/>
</dbReference>
<proteinExistence type="predicted"/>
<reference evidence="3" key="1">
    <citation type="journal article" date="2012" name="Nat. Biotechnol.">
        <title>Draft genome sequence of pigeonpea (Cajanus cajan), an orphan legume crop of resource-poor farmers.</title>
        <authorList>
            <person name="Varshney R.K."/>
            <person name="Chen W."/>
            <person name="Li Y."/>
            <person name="Bharti A.K."/>
            <person name="Saxena R.K."/>
            <person name="Schlueter J.A."/>
            <person name="Donoghue M.T."/>
            <person name="Azam S."/>
            <person name="Fan G."/>
            <person name="Whaley A.M."/>
            <person name="Farmer A.D."/>
            <person name="Sheridan J."/>
            <person name="Iwata A."/>
            <person name="Tuteja R."/>
            <person name="Penmetsa R.V."/>
            <person name="Wu W."/>
            <person name="Upadhyaya H.D."/>
            <person name="Yang S.P."/>
            <person name="Shah T."/>
            <person name="Saxena K.B."/>
            <person name="Michael T."/>
            <person name="McCombie W.R."/>
            <person name="Yang B."/>
            <person name="Zhang G."/>
            <person name="Yang H."/>
            <person name="Wang J."/>
            <person name="Spillane C."/>
            <person name="Cook D.R."/>
            <person name="May G.D."/>
            <person name="Xu X."/>
            <person name="Jackson S.A."/>
        </authorList>
    </citation>
    <scope>NUCLEOTIDE SEQUENCE [LARGE SCALE GENOMIC DNA]</scope>
</reference>
<dbReference type="Gene3D" id="3.30.420.10">
    <property type="entry name" value="Ribonuclease H-like superfamily/Ribonuclease H"/>
    <property type="match status" value="1"/>
</dbReference>
<dbReference type="Gramene" id="C.cajan_46093.t">
    <property type="protein sequence ID" value="C.cajan_46093.t"/>
    <property type="gene ID" value="C.cajan_46093"/>
</dbReference>
<feature type="domain" description="Integrase catalytic" evidence="2">
    <location>
        <begin position="179"/>
        <end position="269"/>
    </location>
</feature>
<dbReference type="PANTHER" id="PTHR11439">
    <property type="entry name" value="GAG-POL-RELATED RETROTRANSPOSON"/>
    <property type="match status" value="1"/>
</dbReference>
<dbReference type="Proteomes" id="UP000075243">
    <property type="component" value="Unassembled WGS sequence"/>
</dbReference>
<dbReference type="GO" id="GO:0004190">
    <property type="term" value="F:aspartic-type endopeptidase activity"/>
    <property type="evidence" value="ECO:0007669"/>
    <property type="project" value="UniProtKB-KW"/>
</dbReference>
<dbReference type="InterPro" id="IPR013103">
    <property type="entry name" value="RVT_2"/>
</dbReference>
<evidence type="ECO:0000259" key="2">
    <source>
        <dbReference type="PROSITE" id="PS50994"/>
    </source>
</evidence>
<gene>
    <name evidence="3" type="ORF">KK1_044756</name>
</gene>
<sequence length="599" mass="68610">MTGDPSKFSSLKLKNEGFVTYGDNNKGKIIGHGNIRNSSSSTLIENVLLVEGLKHYLLSISQLSDKGFKIEFDNTCCLICHKLTKEIRFIRKRIDNIYMLDLEHSITIYNTKCLITKEDNIWLWHRRAAHIHMDHLNKLSRKELVIGLPKLKFSKDKLCDPCQKGKQVKASFKRKIQISTSKPLQLIHMDLFGPSRTMSLGGNYYGIVIVDDYSRFTWVMFLANKSEAFNSFKKFAKLVQNEKNTNITLIRSDHGGEFQNFFVVDNTLFVKKFKNDTMYVQIYVDDIVFGSTNSSLCKEFAKTMQGEFEMSMTGELTFFLGLQIKQMSDEIFISQNKYCNELLKKFGMEGCKEAATPISNSCNLDLDEKGIAVGNSKYRGIIGSLLYLTASRPDIIFVVCLCARFQANPKESHMKSVKSILKYLRGTTNVGIWYPKGVSLSMIDYSDSDYAGCRLDRKSTSGTCHLLGNALVSWHNKKQACVALSTAEDEYIVASSFCAQILWMKQQLKYYGTELNKTPLRCDNTSAINLTKNPILHSRTKHIEMRHHFLRDHVQNNDFVVKFVETNKQLVDIFTKPLPKERFNQLRIKLEIINYSCLN</sequence>
<dbReference type="EMBL" id="KQ484628">
    <property type="protein sequence ID" value="KYP34309.1"/>
    <property type="molecule type" value="Genomic_DNA"/>
</dbReference>
<dbReference type="Pfam" id="PF07727">
    <property type="entry name" value="RVT_2"/>
    <property type="match status" value="1"/>
</dbReference>
<evidence type="ECO:0000256" key="1">
    <source>
        <dbReference type="ARBA" id="ARBA00022750"/>
    </source>
</evidence>
<dbReference type="Pfam" id="PF13976">
    <property type="entry name" value="gag_pre-integrs"/>
    <property type="match status" value="1"/>
</dbReference>